<feature type="domain" description="DUF7507" evidence="4">
    <location>
        <begin position="1420"/>
        <end position="1517"/>
    </location>
</feature>
<dbReference type="SUPFAM" id="SSF117074">
    <property type="entry name" value="Hypothetical protein PA1324"/>
    <property type="match status" value="1"/>
</dbReference>
<feature type="region of interest" description="Disordered" evidence="1">
    <location>
        <begin position="1665"/>
        <end position="1732"/>
    </location>
</feature>
<dbReference type="InterPro" id="IPR055354">
    <property type="entry name" value="DUF7507"/>
</dbReference>
<feature type="compositionally biased region" description="Polar residues" evidence="1">
    <location>
        <begin position="1098"/>
        <end position="1109"/>
    </location>
</feature>
<feature type="domain" description="DUF7507" evidence="4">
    <location>
        <begin position="2231"/>
        <end position="2328"/>
    </location>
</feature>
<dbReference type="OrthoDB" id="9773411at2"/>
<feature type="domain" description="DUF7507" evidence="4">
    <location>
        <begin position="1574"/>
        <end position="1677"/>
    </location>
</feature>
<evidence type="ECO:0000259" key="4">
    <source>
        <dbReference type="Pfam" id="PF24346"/>
    </source>
</evidence>
<evidence type="ECO:0000256" key="1">
    <source>
        <dbReference type="SAM" id="MobiDB-lite"/>
    </source>
</evidence>
<name>A0A1I0QGC4_9RHOB</name>
<feature type="region of interest" description="Disordered" evidence="1">
    <location>
        <begin position="2323"/>
        <end position="2384"/>
    </location>
</feature>
<proteinExistence type="predicted"/>
<gene>
    <name evidence="5" type="ORF">SAMN04488515_1905</name>
</gene>
<feature type="compositionally biased region" description="Polar residues" evidence="1">
    <location>
        <begin position="945"/>
        <end position="958"/>
    </location>
</feature>
<feature type="compositionally biased region" description="Polar residues" evidence="1">
    <location>
        <begin position="615"/>
        <end position="624"/>
    </location>
</feature>
<feature type="domain" description="DUF7507" evidence="4">
    <location>
        <begin position="809"/>
        <end position="916"/>
    </location>
</feature>
<feature type="region of interest" description="Disordered" evidence="1">
    <location>
        <begin position="2159"/>
        <end position="2221"/>
    </location>
</feature>
<feature type="region of interest" description="Disordered" evidence="1">
    <location>
        <begin position="913"/>
        <end position="958"/>
    </location>
</feature>
<feature type="region of interest" description="Disordered" evidence="1">
    <location>
        <begin position="1832"/>
        <end position="1900"/>
    </location>
</feature>
<dbReference type="Pfam" id="PF19076">
    <property type="entry name" value="CshA_repeat"/>
    <property type="match status" value="1"/>
</dbReference>
<feature type="region of interest" description="Disordered" evidence="1">
    <location>
        <begin position="1506"/>
        <end position="1570"/>
    </location>
</feature>
<dbReference type="InterPro" id="IPR026395">
    <property type="entry name" value="CshA_fibril"/>
</dbReference>
<dbReference type="InterPro" id="IPR001434">
    <property type="entry name" value="OmcB-like_DUF11"/>
</dbReference>
<dbReference type="Pfam" id="PF01345">
    <property type="entry name" value="DUF11"/>
    <property type="match status" value="1"/>
</dbReference>
<feature type="compositionally biased region" description="Polar residues" evidence="1">
    <location>
        <begin position="1528"/>
        <end position="1543"/>
    </location>
</feature>
<sequence length="2845" mass="290920">MSFKKLANAARALLASTPSTNIRTQQKSLIKSRPIRPQSDTYERRVKKSAFAPSLRSLCVGLIGLLPIAAHAQQLTIQTPSSLSTRGSGQGERAIFANAATVAGVGTVDLVLEVIQATRDHRIQIIGGRPAIRSNGQDDVWLRLSIFAAGTYDFDDATAGVPVVADAFIQINDVDGPNNEEVFAPVCGGDVQFVRIDLDATTGRDFGTVAGRPEIFSLLGDKNYNSQPESGLEISYGPASQFEFGRTANSGFFIIFNNPTYTAFNTFDYECADFVPPVAVDDSETGTTDTPVVLSILDNDSIATANDNGPNNNSQLASEFGRQTISLVPPAGVTPTLDADGDVIGFTIPGEGEWAVDDNTGNVTFTPVPGFFGPATEIDYTFENGLGVSSNVATISVVYPPAPILAQDDVLADPVDAGSTQTGVLDLLVSNGSGPDTLNSVPVTSANVTTVVNSGSSIPQGFTLNSDGTVDVAAGTAPGTYNFDYDLCEIAVPTNCDTATATITVGEPGIGVVKTSAFADDGDSDGFADAGETINYTFTVTNTGDFPLETVSVSEVSFSGAGTLPAPTFSGGDTNGNSQLDLTETWTFTAAYTLAPADITSGTITNLARADGASPNGTPATDQSDSGNAGDGNGIGTPGTGVGNDDPTTTRIVSPALEVLKTAAPALSTPPAVGDTITYTITVENTGNVTLADVTPADTLTDANGGALALTTPVTLTSESITTNGLLDIGETITYTATFDLTQDAIAAGGVSNTAVSTGNPVETDGTDIPGVPDVTDTSDDPTDTTDTVPAGEDGPGDPTVTLLDRVADLRLEKTAVTSLSSPPAVGDTIDYTITVVNTGNVALADVTPVDTPIERDGDVTALTTSVTEDSESVTDNDILDIGETITYLASVALTQDMIDSGGLDNVAISTGNPVDSAGNDIADLDDVSDTADDPADTENEDPNSDGNPGDPTSTDFTRTPALEVTKAAAAAFSTPAQEGDLITYTIAVVNTGNVTLGNLDLDDTFTDANGDPLALTSGPTEVSESETDNDLLEVGETITYTATFELTQSAIEAGGVENAIDVTGTPVSEGGDPIPGLTPVTDTSDDPADTTDTVPSGQTSPGDPTITSIAITPDLRLEKTASAALSTPPAVGDLITYTITVVNTGNVALADITPVDTLTDLNDDPLTLTSGPTEVSESDTDDDILQVGESITFEATFELTQQAITAGGVLNEAVSTGNPVDEDGNDIPGLDDVTDTADDPTNPDNTDPNGDGNPGDPTQTLLTQVPDLRLTKVADTTALSAPPVSGDVITYTIEVVNTGNVPLGDVTPVDTLTDANGDPLALTSGPTEVSESLTDDDILEVGETITYEATFALDTQALDAGGVENSAVSTGNPVDSDGNDIPGLTDVSDTSDDPAETADEDPNGDGNPGDPTVTPLDQNPALQLTKSVAGIRDVNGNGFTDAGDIIDYTFRVENTGNVTLTDVTVDDVLADVSGTAIDLAVGAFDDTTFTATYVVDDDDIAAGGVENTATATGTPPPPAGGGTPTPVSDTSDTGEGSETTNDPDLGEPGDPNGTDDDDGDPTNDPTVALFTPEPRISVIKSVASLVDTNANGLIDEGDRVLYSFTVTNTGNVALAGVTIDDDIVPVDGGPIALGIGATDTATFTADYEITSDDVDAGAVENTATASGNAVDSDGNPINDDDDEQLRAEDTSDAGTAPGLDDTGTPVAIPDPENTETPDAGGATDGEADNDSTVFFIPNPQLSLIKSVGTVLDSNGDGQFGGEDDFITYTFTVRNTGNTDLEGVTIDDPLFSVDGGPIDLAIGAGDSVTFTGQYQVTDDDIDRGYVENSAEATGDATLNGAPVYGPLGTPQQATDTSDSGTDPNAEAIDDPENTETPDGQGNTDGINDNDPTVTNVPANPIPSLSVIKSITDVADTNGSGITDAGDTLTYGFVVTNTGNVALADVAITDPRVGPITGTISLGVGESDDATFSATAIITDAEAAQGYIENTASAEGGAVNGAGNPIRNPDTSEQLIATATSDAGSEPRAAPNSTPDPIADPAGTETVDGIGETNGNLTDDPTVLFLPDPDVSLIKSVVAVLDSNGDGLFGGLDDEITYGFVVTNTGNTPLEGLTINDPTATVSGGPIDLAVGGVDTTSFTATKIVTAADLTQGYVENTAEATGTPLDPTGTPVLDGSGAPVVVLDTSDTGSDRAGDPVFNPEATETPDGQGDTDGDTSNDPTVVSVPAAADPEVSLIKSVADVTDTNGDQVRGNADDVVTYSFDVTNTGNTDLVDVIVNDPLLGGIVGTIANLPIGATESLTATYTLTDDDVTRTFVENSATATGDAVNSSGAPLLDPATGDQLTATDASDTGTDPETANIGNPEGTETSDGDGGTDGNPTNDPTVLIVPLEPSGASVSGIVFLDVNENGVFENGIDTLLAGYVVELTDADGNVIGRATTGPNGSYEIAGFPVSNDNTLTFIDPETGEVIGTIGDLDFIDTPNLSNQNQAVLAEEPADLVLRKTSPVDDVIIGQAVPYEITLTNTGTTAAGNVTITDTLPRGMLFIEGSATVDGGDANPTVQGQTQTFTGINVPGGSSVTIQLSARVLGSAPVGELVNAANALDGSTGERLTPTATATVRRRPEAVFDCTDIIGKVFNDRNMNGYQDGQQQVDRSLITDQDYFVNGKIEKAAPVISTEEPGIPGVRLVTPTGTIITTDEYGRYSVPCAELPSSIGSNFILKLDTRSLPTGFRVTTENPRSMRVTAGIMAEMNFGASIGRVVDVDLTAAAFVPGQIEPVDRLEAGVRNLLAQVADTPSIIRISYYEGGEGNDAARARLDAVEDMIEEQWREIGNYRLIIEKTVKRLQ</sequence>
<accession>A0A1I0QGC4</accession>
<dbReference type="Proteomes" id="UP000199167">
    <property type="component" value="Unassembled WGS sequence"/>
</dbReference>
<organism evidence="5 6">
    <name type="scientific">Cognatiyoonia koreensis</name>
    <dbReference type="NCBI Taxonomy" id="364200"/>
    <lineage>
        <taxon>Bacteria</taxon>
        <taxon>Pseudomonadati</taxon>
        <taxon>Pseudomonadota</taxon>
        <taxon>Alphaproteobacteria</taxon>
        <taxon>Rhodobacterales</taxon>
        <taxon>Paracoccaceae</taxon>
        <taxon>Cognatiyoonia</taxon>
    </lineage>
</organism>
<dbReference type="STRING" id="364200.SAMN04488515_1905"/>
<feature type="domain" description="DUF7507" evidence="4">
    <location>
        <begin position="2068"/>
        <end position="2172"/>
    </location>
</feature>
<feature type="domain" description="DUF7507" evidence="4">
    <location>
        <begin position="960"/>
        <end position="1069"/>
    </location>
</feature>
<evidence type="ECO:0000259" key="2">
    <source>
        <dbReference type="Pfam" id="PF01345"/>
    </source>
</evidence>
<reference evidence="5 6" key="1">
    <citation type="submission" date="2016-10" db="EMBL/GenBank/DDBJ databases">
        <authorList>
            <person name="de Groot N.N."/>
        </authorList>
    </citation>
    <scope>NUCLEOTIDE SEQUENCE [LARGE SCALE GENOMIC DNA]</scope>
    <source>
        <strain evidence="5 6">DSM 17925</strain>
    </source>
</reference>
<dbReference type="InterPro" id="IPR051172">
    <property type="entry name" value="Chlamydia_OmcB"/>
</dbReference>
<evidence type="ECO:0000259" key="3">
    <source>
        <dbReference type="Pfam" id="PF19076"/>
    </source>
</evidence>
<feature type="compositionally biased region" description="Acidic residues" evidence="1">
    <location>
        <begin position="923"/>
        <end position="944"/>
    </location>
</feature>
<feature type="compositionally biased region" description="Low complexity" evidence="1">
    <location>
        <begin position="1240"/>
        <end position="1259"/>
    </location>
</feature>
<feature type="domain" description="CshA" evidence="3">
    <location>
        <begin position="307"/>
        <end position="388"/>
    </location>
</feature>
<feature type="region of interest" description="Disordered" evidence="1">
    <location>
        <begin position="2020"/>
        <end position="2056"/>
    </location>
</feature>
<feature type="compositionally biased region" description="Polar residues" evidence="1">
    <location>
        <begin position="1876"/>
        <end position="1897"/>
    </location>
</feature>
<feature type="compositionally biased region" description="Polar residues" evidence="1">
    <location>
        <begin position="1849"/>
        <end position="1862"/>
    </location>
</feature>
<dbReference type="Gene3D" id="2.60.40.740">
    <property type="match status" value="1"/>
</dbReference>
<feature type="domain" description="DUF7507" evidence="4">
    <location>
        <begin position="1113"/>
        <end position="1223"/>
    </location>
</feature>
<feature type="compositionally biased region" description="Gly residues" evidence="1">
    <location>
        <begin position="629"/>
        <end position="642"/>
    </location>
</feature>
<evidence type="ECO:0000313" key="6">
    <source>
        <dbReference type="Proteomes" id="UP000199167"/>
    </source>
</evidence>
<dbReference type="NCBIfam" id="TIGR01451">
    <property type="entry name" value="B_ant_repeat"/>
    <property type="match status" value="10"/>
</dbReference>
<dbReference type="Pfam" id="PF24346">
    <property type="entry name" value="DUF7507"/>
    <property type="match status" value="12"/>
</dbReference>
<feature type="domain" description="DUF7507" evidence="4">
    <location>
        <begin position="1267"/>
        <end position="1376"/>
    </location>
</feature>
<protein>
    <submittedName>
        <fullName evidence="5">Conserved repeat domain-containing protein</fullName>
    </submittedName>
</protein>
<feature type="region of interest" description="Disordered" evidence="1">
    <location>
        <begin position="756"/>
        <end position="800"/>
    </location>
</feature>
<dbReference type="PANTHER" id="PTHR34819:SF3">
    <property type="entry name" value="CELL SURFACE PROTEIN"/>
    <property type="match status" value="1"/>
</dbReference>
<evidence type="ECO:0000313" key="5">
    <source>
        <dbReference type="EMBL" id="SEW26158.1"/>
    </source>
</evidence>
<dbReference type="InterPro" id="IPR047589">
    <property type="entry name" value="DUF11_rpt"/>
</dbReference>
<feature type="domain" description="DUF7507" evidence="4">
    <location>
        <begin position="1740"/>
        <end position="1842"/>
    </location>
</feature>
<feature type="domain" description="DUF11" evidence="2">
    <location>
        <begin position="2497"/>
        <end position="2601"/>
    </location>
</feature>
<feature type="region of interest" description="Disordered" evidence="1">
    <location>
        <begin position="1365"/>
        <end position="1419"/>
    </location>
</feature>
<keyword evidence="6" id="KW-1185">Reference proteome</keyword>
<feature type="region of interest" description="Disordered" evidence="1">
    <location>
        <begin position="1215"/>
        <end position="1262"/>
    </location>
</feature>
<feature type="region of interest" description="Disordered" evidence="1">
    <location>
        <begin position="1065"/>
        <end position="1109"/>
    </location>
</feature>
<feature type="region of interest" description="Disordered" evidence="1">
    <location>
        <begin position="610"/>
        <end position="650"/>
    </location>
</feature>
<feature type="domain" description="DUF7507" evidence="4">
    <location>
        <begin position="508"/>
        <end position="622"/>
    </location>
</feature>
<feature type="compositionally biased region" description="Acidic residues" evidence="1">
    <location>
        <begin position="1390"/>
        <end position="1404"/>
    </location>
</feature>
<feature type="compositionally biased region" description="Polar residues" evidence="1">
    <location>
        <begin position="2341"/>
        <end position="2360"/>
    </location>
</feature>
<dbReference type="PANTHER" id="PTHR34819">
    <property type="entry name" value="LARGE CYSTEINE-RICH PERIPLASMIC PROTEIN OMCB"/>
    <property type="match status" value="1"/>
</dbReference>
<dbReference type="EMBL" id="FOIZ01000001">
    <property type="protein sequence ID" value="SEW26158.1"/>
    <property type="molecule type" value="Genomic_DNA"/>
</dbReference>
<feature type="domain" description="DUF7507" evidence="4">
    <location>
        <begin position="654"/>
        <end position="764"/>
    </location>
</feature>
<feature type="domain" description="DUF7507" evidence="4">
    <location>
        <begin position="1902"/>
        <end position="2000"/>
    </location>
</feature>